<dbReference type="Proteomes" id="UP000234530">
    <property type="component" value="Plasmid pPZ01"/>
</dbReference>
<dbReference type="InterPro" id="IPR002509">
    <property type="entry name" value="NODB_dom"/>
</dbReference>
<protein>
    <recommendedName>
        <fullName evidence="3">Chitooligosaccharide deacetylase</fullName>
    </recommendedName>
    <alternativeName>
        <fullName evidence="5">Nodulation protein B</fullName>
    </alternativeName>
</protein>
<dbReference type="SUPFAM" id="SSF88713">
    <property type="entry name" value="Glycoside hydrolase/deacetylase"/>
    <property type="match status" value="1"/>
</dbReference>
<evidence type="ECO:0000256" key="4">
    <source>
        <dbReference type="ARBA" id="ARBA00022729"/>
    </source>
</evidence>
<dbReference type="PROSITE" id="PS51677">
    <property type="entry name" value="NODB"/>
    <property type="match status" value="1"/>
</dbReference>
<evidence type="ECO:0000313" key="7">
    <source>
        <dbReference type="EMBL" id="AUH66481.1"/>
    </source>
</evidence>
<evidence type="ECO:0000259" key="6">
    <source>
        <dbReference type="PROSITE" id="PS51677"/>
    </source>
</evidence>
<geneLocation type="plasmid" evidence="8">
    <name>ppz01</name>
</geneLocation>
<comment type="function">
    <text evidence="1">Is involved in generating a small heat-stable compound (Nod), an acylated oligomer of N-acetylglucosamine, that stimulates mitosis in various plant protoplasts.</text>
</comment>
<dbReference type="Gene3D" id="3.20.20.370">
    <property type="entry name" value="Glycoside hydrolase/deacetylase"/>
    <property type="match status" value="1"/>
</dbReference>
<gene>
    <name evidence="7" type="ORF">CX676_19390</name>
</gene>
<dbReference type="InterPro" id="IPR011330">
    <property type="entry name" value="Glyco_hydro/deAcase_b/a-brl"/>
</dbReference>
<evidence type="ECO:0000256" key="1">
    <source>
        <dbReference type="ARBA" id="ARBA00003236"/>
    </source>
</evidence>
<dbReference type="KEGG" id="pzh:CX676_19390"/>
<organism evidence="7 8">
    <name type="scientific">Paracoccus zhejiangensis</name>
    <dbReference type="NCBI Taxonomy" id="1077935"/>
    <lineage>
        <taxon>Bacteria</taxon>
        <taxon>Pseudomonadati</taxon>
        <taxon>Pseudomonadota</taxon>
        <taxon>Alphaproteobacteria</taxon>
        <taxon>Rhodobacterales</taxon>
        <taxon>Paracoccaceae</taxon>
        <taxon>Paracoccus</taxon>
    </lineage>
</organism>
<name>A0A2H5F4K6_9RHOB</name>
<proteinExistence type="inferred from homology"/>
<dbReference type="InterPro" id="IPR051398">
    <property type="entry name" value="Polysacch_Deacetylase"/>
</dbReference>
<dbReference type="GO" id="GO:0005975">
    <property type="term" value="P:carbohydrate metabolic process"/>
    <property type="evidence" value="ECO:0007669"/>
    <property type="project" value="InterPro"/>
</dbReference>
<keyword evidence="7" id="KW-0614">Plasmid</keyword>
<accession>A0A2H5F4K6</accession>
<keyword evidence="8" id="KW-1185">Reference proteome</keyword>
<evidence type="ECO:0000313" key="8">
    <source>
        <dbReference type="Proteomes" id="UP000234530"/>
    </source>
</evidence>
<dbReference type="PANTHER" id="PTHR34216:SF7">
    <property type="entry name" value="POLY-BETA-1,6-N-ACETYL-D-GLUCOSAMINE N-DEACETYLASE"/>
    <property type="match status" value="1"/>
</dbReference>
<evidence type="ECO:0000256" key="5">
    <source>
        <dbReference type="ARBA" id="ARBA00032976"/>
    </source>
</evidence>
<feature type="domain" description="NodB homology" evidence="6">
    <location>
        <begin position="79"/>
        <end position="328"/>
    </location>
</feature>
<dbReference type="PANTHER" id="PTHR34216">
    <property type="match status" value="1"/>
</dbReference>
<evidence type="ECO:0000256" key="3">
    <source>
        <dbReference type="ARBA" id="ARBA00020071"/>
    </source>
</evidence>
<dbReference type="EMBL" id="CP025431">
    <property type="protein sequence ID" value="AUH66481.1"/>
    <property type="molecule type" value="Genomic_DNA"/>
</dbReference>
<comment type="similarity">
    <text evidence="2">Belongs to the polysaccharide deacetylase family.</text>
</comment>
<evidence type="ECO:0000256" key="2">
    <source>
        <dbReference type="ARBA" id="ARBA00010973"/>
    </source>
</evidence>
<reference evidence="7 8" key="1">
    <citation type="journal article" date="2013" name="Antonie Van Leeuwenhoek">
        <title>Paracoccus zhejiangensis sp. nov., isolated from activated sludge in wastewater-treatment system.</title>
        <authorList>
            <person name="Wu Z.G."/>
            <person name="Zhang D.F."/>
            <person name="Liu Y.L."/>
            <person name="Wang F."/>
            <person name="Jiang X."/>
            <person name="Li C."/>
            <person name="Li S.P."/>
            <person name="Hong Q."/>
            <person name="Li W.J."/>
        </authorList>
    </citation>
    <scope>NUCLEOTIDE SEQUENCE [LARGE SCALE GENOMIC DNA]</scope>
    <source>
        <strain evidence="7 8">J6</strain>
        <plasmid evidence="8">Plasmid ppz01</plasmid>
    </source>
</reference>
<dbReference type="CDD" id="cd10971">
    <property type="entry name" value="CE4_DAC_u2_5s"/>
    <property type="match status" value="1"/>
</dbReference>
<keyword evidence="4" id="KW-0732">Signal</keyword>
<dbReference type="Pfam" id="PF01522">
    <property type="entry name" value="Polysacc_deac_1"/>
    <property type="match status" value="1"/>
</dbReference>
<sequence length="328" mass="36843">MANAATRIDTTARPGMKQDLTIVMYHYVRDFARSRFPGIRGLDLAGFRRQIDFLEQGYSIVGMPQVLAAIRGDEPLPPRAALLTFDDGYAEHYDLVFPELHKRGLPGCFYPPLAPVREHRLLDVNRVHFILAATLDDPSRVSAVIDARVRAEAASHGLDSVEVYRAEWAKPNRFDDAETIYIKRMLQTVLPEAMRHDIARDLFARFVTTDEAAFAAELYITEDQARLMQSCGMSFGSHGAEHLWLNRISPAEQAVEIDRSLAFLRDIGVGVDEGWVMCYPYGGWNESLLEVLRARGCSAGLTTEVATAEIGLNDPLRLPRYDTNDFPQ</sequence>
<dbReference type="AlphaFoldDB" id="A0A2H5F4K6"/>
<dbReference type="GO" id="GO:0016810">
    <property type="term" value="F:hydrolase activity, acting on carbon-nitrogen (but not peptide) bonds"/>
    <property type="evidence" value="ECO:0007669"/>
    <property type="project" value="InterPro"/>
</dbReference>